<evidence type="ECO:0000256" key="8">
    <source>
        <dbReference type="SAM" id="Phobius"/>
    </source>
</evidence>
<dbReference type="InterPro" id="IPR051572">
    <property type="entry name" value="VTC_Complex_Subunit"/>
</dbReference>
<evidence type="ECO:0000256" key="7">
    <source>
        <dbReference type="SAM" id="MobiDB-lite"/>
    </source>
</evidence>
<evidence type="ECO:0000313" key="10">
    <source>
        <dbReference type="EMBL" id="OAQ88737.1"/>
    </source>
</evidence>
<keyword evidence="2" id="KW-0926">Vacuole</keyword>
<keyword evidence="5 8" id="KW-0472">Membrane</keyword>
<feature type="transmembrane region" description="Helical" evidence="8">
    <location>
        <begin position="686"/>
        <end position="707"/>
    </location>
</feature>
<keyword evidence="6" id="KW-0175">Coiled coil</keyword>
<feature type="region of interest" description="Disordered" evidence="7">
    <location>
        <begin position="570"/>
        <end position="604"/>
    </location>
</feature>
<feature type="domain" description="SPX" evidence="9">
    <location>
        <begin position="1"/>
        <end position="170"/>
    </location>
</feature>
<dbReference type="GO" id="GO:0006799">
    <property type="term" value="P:polyphosphate biosynthetic process"/>
    <property type="evidence" value="ECO:0007669"/>
    <property type="project" value="UniProtKB-ARBA"/>
</dbReference>
<comment type="subcellular location">
    <subcellularLocation>
        <location evidence="1">Vacuole membrane</location>
        <topology evidence="1">Multi-pass membrane protein</topology>
    </subcellularLocation>
</comment>
<evidence type="ECO:0000256" key="2">
    <source>
        <dbReference type="ARBA" id="ARBA00022554"/>
    </source>
</evidence>
<dbReference type="GO" id="GO:0033254">
    <property type="term" value="C:vacuolar transporter chaperone complex"/>
    <property type="evidence" value="ECO:0007669"/>
    <property type="project" value="TreeGrafter"/>
</dbReference>
<dbReference type="InterPro" id="IPR018966">
    <property type="entry name" value="VTC_domain"/>
</dbReference>
<organism evidence="10 11">
    <name type="scientific">Purpureocillium lilacinum</name>
    <name type="common">Paecilomyces lilacinus</name>
    <dbReference type="NCBI Taxonomy" id="33203"/>
    <lineage>
        <taxon>Eukaryota</taxon>
        <taxon>Fungi</taxon>
        <taxon>Dikarya</taxon>
        <taxon>Ascomycota</taxon>
        <taxon>Pezizomycotina</taxon>
        <taxon>Sordariomycetes</taxon>
        <taxon>Hypocreomycetidae</taxon>
        <taxon>Hypocreales</taxon>
        <taxon>Ophiocordycipitaceae</taxon>
        <taxon>Purpureocillium</taxon>
    </lineage>
</organism>
<dbReference type="STRING" id="33203.A0A179HEU0"/>
<evidence type="ECO:0000256" key="4">
    <source>
        <dbReference type="ARBA" id="ARBA00022989"/>
    </source>
</evidence>
<keyword evidence="3 8" id="KW-0812">Transmembrane</keyword>
<feature type="transmembrane region" description="Helical" evidence="8">
    <location>
        <begin position="728"/>
        <end position="748"/>
    </location>
</feature>
<protein>
    <submittedName>
        <fullName evidence="10">SPX domain-containingprotein</fullName>
    </submittedName>
</protein>
<dbReference type="AlphaFoldDB" id="A0A179HEU0"/>
<feature type="compositionally biased region" description="Gly residues" evidence="7">
    <location>
        <begin position="95"/>
        <end position="106"/>
    </location>
</feature>
<name>A0A179HEU0_PURLI</name>
<sequence>MRFGKTLRDAVYAPWKDKYIDYTKLKALLHEDKVDDDGAVPWTEDDEKQFCDEIFNVQLEKVAQFQQERVDDLKQRVDAAFDKLKELAPTPTATGGEGEGGEGGEGAPAPPPKSDVSTASLRELEKELDDITNEVKELKKYSSINYTGFLKIVKKHDRKRGDRYRVRPMMQLSLAQRPFNSEQGYSPLLNKLSIMYYAIRQQLEGGDQAPPDLESQGETHNVWVHPDNLLEVKTLILRRLPSLVYSEQSAKELDADNSPAITSLYFDNKKFELYSEKVDRQSEASSLRLRWYGQLSSRPEIFVEQKTADAKGSSKESKFSIKDKWVKPFLDGEYSMEKSVQKMERQGVPTEQVDEYKGTVAKIQGFLQAKKLSPVLRANYVRTAFQKPADDRVRISIDTDLAFIREDTLDSDRPCRDPNNWHRAEIDDSNMTYPFKNINQSEVSKFPYAVLEIKLKEDGNRKRPAWVEDLMASHLVHPTPRFSKFVHGVASLFEDYVNNLPFWLSDLETDIRKDPQKAFEEKEQRRAQRADDVMAVGSLIGNVTGSYKAAQSSPVGKSYLADRMAADSRASMSHSLRRRSTLANGEEEGESSSTQQPQPGRGGYGTLSSVLPGLSLSKYARAKRAQKVQLPEGVVEPTEWIKNMGELKVEPKVWLANERTFLKWQHICILQGGLAVGLYTAAGKNLLAEVMGIVYIAIAAFAGVWGYSMMQVRRNMIVERSGKDFGNMFGPIVISIALMAALIINFVFSVSLANKHGAVSKGVCQDGRPRQRNGVCDGRAEVATGQRPVFLITAESSGASALLFGWDACMVFLV</sequence>
<evidence type="ECO:0000256" key="6">
    <source>
        <dbReference type="SAM" id="Coils"/>
    </source>
</evidence>
<proteinExistence type="predicted"/>
<dbReference type="Pfam" id="PF02656">
    <property type="entry name" value="DUF202"/>
    <property type="match status" value="1"/>
</dbReference>
<dbReference type="EMBL" id="LSBI01000006">
    <property type="protein sequence ID" value="OAQ88737.1"/>
    <property type="molecule type" value="Genomic_DNA"/>
</dbReference>
<dbReference type="InterPro" id="IPR004331">
    <property type="entry name" value="SPX_dom"/>
</dbReference>
<dbReference type="OMA" id="SFKFWVH"/>
<reference evidence="10 11" key="1">
    <citation type="submission" date="2016-02" db="EMBL/GenBank/DDBJ databases">
        <title>Biosynthesis of antibiotic leucinostatins and their inhibition on Phytophthora in bio-control Purpureocillium lilacinum.</title>
        <authorList>
            <person name="Wang G."/>
            <person name="Liu Z."/>
            <person name="Lin R."/>
            <person name="Li E."/>
            <person name="Mao Z."/>
            <person name="Ling J."/>
            <person name="Yin W."/>
            <person name="Xie B."/>
        </authorList>
    </citation>
    <scope>NUCLEOTIDE SEQUENCE [LARGE SCALE GENOMIC DNA]</scope>
    <source>
        <strain evidence="10">PLFJ-1</strain>
    </source>
</reference>
<accession>A0A179HEU0</accession>
<dbReference type="PROSITE" id="PS51382">
    <property type="entry name" value="SPX"/>
    <property type="match status" value="1"/>
</dbReference>
<evidence type="ECO:0000313" key="11">
    <source>
        <dbReference type="Proteomes" id="UP000078340"/>
    </source>
</evidence>
<dbReference type="InterPro" id="IPR042267">
    <property type="entry name" value="VTC_sf"/>
</dbReference>
<dbReference type="PANTHER" id="PTHR46140:SF2">
    <property type="entry name" value="VACUOLAR TRANSPORTER CHAPERONE 3 COMPLEX SUBUNIT 3-RELATED"/>
    <property type="match status" value="1"/>
</dbReference>
<dbReference type="CDD" id="cd14480">
    <property type="entry name" value="SPX_VTC2_like"/>
    <property type="match status" value="1"/>
</dbReference>
<dbReference type="Pfam" id="PF09359">
    <property type="entry name" value="VTC"/>
    <property type="match status" value="1"/>
</dbReference>
<evidence type="ECO:0000259" key="9">
    <source>
        <dbReference type="PROSITE" id="PS51382"/>
    </source>
</evidence>
<dbReference type="Gene3D" id="3.20.100.30">
    <property type="entry name" value="VTC, catalytic tunnel domain"/>
    <property type="match status" value="1"/>
</dbReference>
<evidence type="ECO:0000256" key="1">
    <source>
        <dbReference type="ARBA" id="ARBA00004128"/>
    </source>
</evidence>
<keyword evidence="4 8" id="KW-1133">Transmembrane helix</keyword>
<dbReference type="GO" id="GO:0000329">
    <property type="term" value="C:fungal-type vacuole membrane"/>
    <property type="evidence" value="ECO:0007669"/>
    <property type="project" value="TreeGrafter"/>
</dbReference>
<evidence type="ECO:0000256" key="3">
    <source>
        <dbReference type="ARBA" id="ARBA00022692"/>
    </source>
</evidence>
<dbReference type="InterPro" id="IPR003807">
    <property type="entry name" value="DUF202"/>
</dbReference>
<feature type="region of interest" description="Disordered" evidence="7">
    <location>
        <begin position="84"/>
        <end position="116"/>
    </location>
</feature>
<dbReference type="Proteomes" id="UP000078340">
    <property type="component" value="Unassembled WGS sequence"/>
</dbReference>
<dbReference type="PANTHER" id="PTHR46140">
    <property type="entry name" value="VACUOLAR TRANSPORTER CHAPERONE 1-RELATED"/>
    <property type="match status" value="1"/>
</dbReference>
<gene>
    <name evidence="10" type="ORF">VFPFJ_07202</name>
</gene>
<evidence type="ECO:0000256" key="5">
    <source>
        <dbReference type="ARBA" id="ARBA00023136"/>
    </source>
</evidence>
<comment type="caution">
    <text evidence="10">The sequence shown here is derived from an EMBL/GenBank/DDBJ whole genome shotgun (WGS) entry which is preliminary data.</text>
</comment>
<feature type="coiled-coil region" evidence="6">
    <location>
        <begin position="56"/>
        <end position="83"/>
    </location>
</feature>